<evidence type="ECO:0000256" key="9">
    <source>
        <dbReference type="ARBA" id="ARBA00023268"/>
    </source>
</evidence>
<evidence type="ECO:0000256" key="10">
    <source>
        <dbReference type="SAM" id="MobiDB-lite"/>
    </source>
</evidence>
<keyword evidence="9" id="KW-0511">Multifunctional enzyme</keyword>
<accession>A0ABD2W6S4</accession>
<dbReference type="Proteomes" id="UP001627154">
    <property type="component" value="Unassembled WGS sequence"/>
</dbReference>
<evidence type="ECO:0000313" key="13">
    <source>
        <dbReference type="EMBL" id="KAL3388272.1"/>
    </source>
</evidence>
<dbReference type="AlphaFoldDB" id="A0ABD2W6S4"/>
<protein>
    <recommendedName>
        <fullName evidence="1">RNA-directed DNA polymerase</fullName>
        <ecNumber evidence="1">2.7.7.49</ecNumber>
    </recommendedName>
</protein>
<dbReference type="Gene3D" id="3.10.20.370">
    <property type="match status" value="1"/>
</dbReference>
<feature type="compositionally biased region" description="Basic and acidic residues" evidence="10">
    <location>
        <begin position="552"/>
        <end position="569"/>
    </location>
</feature>
<evidence type="ECO:0000259" key="11">
    <source>
        <dbReference type="PROSITE" id="PS50878"/>
    </source>
</evidence>
<dbReference type="Gene3D" id="3.10.10.10">
    <property type="entry name" value="HIV Type 1 Reverse Transcriptase, subunit A, domain 1"/>
    <property type="match status" value="1"/>
</dbReference>
<dbReference type="InterPro" id="IPR041577">
    <property type="entry name" value="RT_RNaseH_2"/>
</dbReference>
<name>A0ABD2W6S4_9HYME</name>
<dbReference type="Gene3D" id="3.30.420.10">
    <property type="entry name" value="Ribonuclease H-like superfamily/Ribonuclease H"/>
    <property type="match status" value="1"/>
</dbReference>
<dbReference type="InterPro" id="IPR043128">
    <property type="entry name" value="Rev_trsase/Diguanyl_cyclase"/>
</dbReference>
<evidence type="ECO:0000313" key="14">
    <source>
        <dbReference type="Proteomes" id="UP001627154"/>
    </source>
</evidence>
<feature type="compositionally biased region" description="Polar residues" evidence="10">
    <location>
        <begin position="607"/>
        <end position="616"/>
    </location>
</feature>
<evidence type="ECO:0000256" key="5">
    <source>
        <dbReference type="ARBA" id="ARBA00022722"/>
    </source>
</evidence>
<evidence type="ECO:0000259" key="12">
    <source>
        <dbReference type="PROSITE" id="PS50994"/>
    </source>
</evidence>
<feature type="domain" description="Integrase catalytic" evidence="12">
    <location>
        <begin position="897"/>
        <end position="1058"/>
    </location>
</feature>
<dbReference type="CDD" id="cd01647">
    <property type="entry name" value="RT_LTR"/>
    <property type="match status" value="1"/>
</dbReference>
<evidence type="ECO:0000256" key="3">
    <source>
        <dbReference type="ARBA" id="ARBA00022679"/>
    </source>
</evidence>
<gene>
    <name evidence="13" type="ORF">TKK_016507</name>
</gene>
<evidence type="ECO:0000256" key="8">
    <source>
        <dbReference type="ARBA" id="ARBA00022918"/>
    </source>
</evidence>
<comment type="caution">
    <text evidence="13">The sequence shown here is derived from an EMBL/GenBank/DDBJ whole genome shotgun (WGS) entry which is preliminary data.</text>
</comment>
<keyword evidence="7" id="KW-0378">Hydrolase</keyword>
<feature type="compositionally biased region" description="Polar residues" evidence="10">
    <location>
        <begin position="570"/>
        <end position="579"/>
    </location>
</feature>
<dbReference type="Pfam" id="PF17921">
    <property type="entry name" value="Integrase_H2C2"/>
    <property type="match status" value="1"/>
</dbReference>
<evidence type="ECO:0000256" key="7">
    <source>
        <dbReference type="ARBA" id="ARBA00022801"/>
    </source>
</evidence>
<dbReference type="Gene3D" id="3.30.70.270">
    <property type="match status" value="2"/>
</dbReference>
<proteinExistence type="predicted"/>
<dbReference type="InterPro" id="IPR041588">
    <property type="entry name" value="Integrase_H2C2"/>
</dbReference>
<dbReference type="PROSITE" id="PS50878">
    <property type="entry name" value="RT_POL"/>
    <property type="match status" value="1"/>
</dbReference>
<evidence type="ECO:0000256" key="1">
    <source>
        <dbReference type="ARBA" id="ARBA00012493"/>
    </source>
</evidence>
<dbReference type="Pfam" id="PF00078">
    <property type="entry name" value="RVT_1"/>
    <property type="match status" value="1"/>
</dbReference>
<feature type="compositionally biased region" description="Basic and acidic residues" evidence="10">
    <location>
        <begin position="590"/>
        <end position="606"/>
    </location>
</feature>
<keyword evidence="4" id="KW-0548">Nucleotidyltransferase</keyword>
<keyword evidence="8" id="KW-0695">RNA-directed DNA polymerase</keyword>
<evidence type="ECO:0000256" key="6">
    <source>
        <dbReference type="ARBA" id="ARBA00022759"/>
    </source>
</evidence>
<reference evidence="13 14" key="1">
    <citation type="journal article" date="2024" name="bioRxiv">
        <title>A reference genome for Trichogramma kaykai: A tiny desert-dwelling parasitoid wasp with competing sex-ratio distorters.</title>
        <authorList>
            <person name="Culotta J."/>
            <person name="Lindsey A.R."/>
        </authorList>
    </citation>
    <scope>NUCLEOTIDE SEQUENCE [LARGE SCALE GENOMIC DNA]</scope>
    <source>
        <strain evidence="13 14">KSX58</strain>
    </source>
</reference>
<dbReference type="GO" id="GO:0008233">
    <property type="term" value="F:peptidase activity"/>
    <property type="evidence" value="ECO:0007669"/>
    <property type="project" value="UniProtKB-KW"/>
</dbReference>
<dbReference type="EMBL" id="JBJJXI010000134">
    <property type="protein sequence ID" value="KAL3388272.1"/>
    <property type="molecule type" value="Genomic_DNA"/>
</dbReference>
<dbReference type="Pfam" id="PF17919">
    <property type="entry name" value="RT_RNaseH_2"/>
    <property type="match status" value="1"/>
</dbReference>
<evidence type="ECO:0000256" key="2">
    <source>
        <dbReference type="ARBA" id="ARBA00022670"/>
    </source>
</evidence>
<dbReference type="Gene3D" id="1.10.340.70">
    <property type="match status" value="1"/>
</dbReference>
<dbReference type="Pfam" id="PF00665">
    <property type="entry name" value="rve"/>
    <property type="match status" value="1"/>
</dbReference>
<dbReference type="SUPFAM" id="SSF53098">
    <property type="entry name" value="Ribonuclease H-like"/>
    <property type="match status" value="1"/>
</dbReference>
<evidence type="ECO:0000256" key="4">
    <source>
        <dbReference type="ARBA" id="ARBA00022695"/>
    </source>
</evidence>
<feature type="compositionally biased region" description="Pro residues" evidence="10">
    <location>
        <begin position="643"/>
        <end position="659"/>
    </location>
</feature>
<dbReference type="CDD" id="cd09274">
    <property type="entry name" value="RNase_HI_RT_Ty3"/>
    <property type="match status" value="1"/>
</dbReference>
<feature type="region of interest" description="Disordered" evidence="10">
    <location>
        <begin position="528"/>
        <end position="685"/>
    </location>
</feature>
<keyword evidence="14" id="KW-1185">Reference proteome</keyword>
<dbReference type="PROSITE" id="PS50994">
    <property type="entry name" value="INTEGRASE"/>
    <property type="match status" value="1"/>
</dbReference>
<dbReference type="InterPro" id="IPR043502">
    <property type="entry name" value="DNA/RNA_pol_sf"/>
</dbReference>
<dbReference type="FunFam" id="3.30.420.10:FF:000032">
    <property type="entry name" value="Retrovirus-related Pol polyprotein from transposon 297-like Protein"/>
    <property type="match status" value="1"/>
</dbReference>
<dbReference type="FunFam" id="3.10.20.370:FF:000001">
    <property type="entry name" value="Retrovirus-related Pol polyprotein from transposon 17.6-like protein"/>
    <property type="match status" value="1"/>
</dbReference>
<dbReference type="InterPro" id="IPR001584">
    <property type="entry name" value="Integrase_cat-core"/>
</dbReference>
<keyword evidence="2" id="KW-0645">Protease</keyword>
<dbReference type="InterPro" id="IPR012337">
    <property type="entry name" value="RNaseH-like_sf"/>
</dbReference>
<dbReference type="InterPro" id="IPR036397">
    <property type="entry name" value="RNaseH_sf"/>
</dbReference>
<dbReference type="InterPro" id="IPR050951">
    <property type="entry name" value="Retrovirus_Pol_polyprotein"/>
</dbReference>
<dbReference type="GO" id="GO:0003964">
    <property type="term" value="F:RNA-directed DNA polymerase activity"/>
    <property type="evidence" value="ECO:0007669"/>
    <property type="project" value="UniProtKB-KW"/>
</dbReference>
<dbReference type="GO" id="GO:0042575">
    <property type="term" value="C:DNA polymerase complex"/>
    <property type="evidence" value="ECO:0007669"/>
    <property type="project" value="UniProtKB-ARBA"/>
</dbReference>
<feature type="compositionally biased region" description="Acidic residues" evidence="10">
    <location>
        <begin position="619"/>
        <end position="629"/>
    </location>
</feature>
<dbReference type="EC" id="2.7.7.49" evidence="1"/>
<dbReference type="SUPFAM" id="SSF56672">
    <property type="entry name" value="DNA/RNA polymerases"/>
    <property type="match status" value="1"/>
</dbReference>
<feature type="domain" description="Reverse transcriptase" evidence="11">
    <location>
        <begin position="205"/>
        <end position="389"/>
    </location>
</feature>
<keyword evidence="6" id="KW-0255">Endonuclease</keyword>
<dbReference type="FunFam" id="3.10.10.10:FF:000007">
    <property type="entry name" value="Retrovirus-related Pol polyprotein from transposon 17.6-like Protein"/>
    <property type="match status" value="1"/>
</dbReference>
<dbReference type="PANTHER" id="PTHR37984:SF5">
    <property type="entry name" value="PROTEIN NYNRIN-LIKE"/>
    <property type="match status" value="1"/>
</dbReference>
<dbReference type="GO" id="GO:0004519">
    <property type="term" value="F:endonuclease activity"/>
    <property type="evidence" value="ECO:0007669"/>
    <property type="project" value="UniProtKB-KW"/>
</dbReference>
<dbReference type="GO" id="GO:0006508">
    <property type="term" value="P:proteolysis"/>
    <property type="evidence" value="ECO:0007669"/>
    <property type="project" value="UniProtKB-KW"/>
</dbReference>
<organism evidence="13 14">
    <name type="scientific">Trichogramma kaykai</name>
    <dbReference type="NCBI Taxonomy" id="54128"/>
    <lineage>
        <taxon>Eukaryota</taxon>
        <taxon>Metazoa</taxon>
        <taxon>Ecdysozoa</taxon>
        <taxon>Arthropoda</taxon>
        <taxon>Hexapoda</taxon>
        <taxon>Insecta</taxon>
        <taxon>Pterygota</taxon>
        <taxon>Neoptera</taxon>
        <taxon>Endopterygota</taxon>
        <taxon>Hymenoptera</taxon>
        <taxon>Apocrita</taxon>
        <taxon>Proctotrupomorpha</taxon>
        <taxon>Chalcidoidea</taxon>
        <taxon>Trichogrammatidae</taxon>
        <taxon>Trichogramma</taxon>
    </lineage>
</organism>
<dbReference type="InterPro" id="IPR000477">
    <property type="entry name" value="RT_dom"/>
</dbReference>
<sequence>MEHLVPKHLTIDKENLRKLKGINSDLIFTKGTVEMLFLGIPNVTFHIVDSTCGLPCEGIIGSSFLRLAKARLEFHSCKLIVETGEIKFHTRQNISSTPVPDYDQMTITELLDVISLRDTYSVVSLCIISNEEIEQSDKEIGEYDDTTPNFEDYSFDDPAIQHSIQDTLKDLGILNDDESQLDVNTVQIESRLDKLLKFINLSHLNEEELKANSRSSYNSALWVVPKKAGQDGKPRWRVVVDFRPLNEKTIAMQYPMPNIAVIFDQIGSAKYFTVIDCVSGFHQIKMHPSDSHKTAFSTPNGHYEFLRMPFGLRNAAVEYQRAMNFTLEGLIGRGVLVYMDDFIIYSLDLAEHKRLFNAVMEKLRQAEWKLEPTKCELLKRQVNYLGHIINDKGIHPDPQKVAAVQEFPVPKKKEEEFNWDEKCSQAFEALKNLMCNAPVLIYPDFKPFIITTDASGYAIGGILSQGPPGKEQPIAYTSRVLRGPELNYDTYEKEAITMLHAVNMFRPYVYGHQFTMYTDHQPLKKLDNSTPAVECPESAECLPKEQIPPDKLSTDVEQRPTPSPKEHQNQESGENNISTPAPRRSTRSKPWLDEPKISPAPEDKLRSNQPNSVDTNLESSDESDGELEDTPFVKRPRGRLKPPHAPIVPLPAPSTPPPQEQLSDDSGTSDTESEEEEGHAAGNAQIVTCKDSIESWKNILIYFSDTRGKPLDQGGIKLLDKNMIPSKLTVSVGQITKTIKSPSKKRQIYALGLREATPQSDAINIKNLILCLRSLRTELESIKISEFSIAKTNTIDNIEWSKVLNALHDILSSTLIKVIICLGTLTYVNPKDRDDIFYECHNSPMGGHKGVSKTFHRIRRRYYWENLKGDIQRRIQQCLECQLKKLVRVKTKMPMIITDTPGTTFDKIALDIVGPLPPTKKGNAYILTMQDQLSKYCIAAPLPDMKTTTVADAFIKRLVCTFGSPRIIITDQGRNFVSQLMRRVAVRLRAKQVRTSAFHPQSNGSLERSHHALCEYLKIYANSDHQWDDWVELASFNYNTNVQESTKYTPHEVVFGRLARIPSAEPLREADQLPTYEDYIVNLVTKLNDIRKILYDNLISTKQKTKLHYDKHIHPIDFKVGEHIFLLKGIKKGKLDDNHTGPHKILQVFRNNTLKIDIDNKPKIVHANRVKPSHITS</sequence>
<dbReference type="PANTHER" id="PTHR37984">
    <property type="entry name" value="PROTEIN CBG26694"/>
    <property type="match status" value="1"/>
</dbReference>
<keyword evidence="3" id="KW-0808">Transferase</keyword>
<keyword evidence="5" id="KW-0540">Nuclease</keyword>